<sequence>FNGANAHGQPIRLSLLPVPQSRPQRNPFDYVEKPEISLFERIDRRDRNRVARNRSESPGDGSRDRGRNGRGRHSDVSGPAPSNIDRYIPGQSGDRRSPMPRRERGGGGGRRPGARREGSGRAPRAGQEEAGPPSSTRRARKTAEELDAEMEDYWGGNATKNDTGPTNGAHEKLGDTATAPVGGDGDIDMIE</sequence>
<protein>
    <submittedName>
        <fullName evidence="1">Uncharacterized protein</fullName>
    </submittedName>
</protein>
<dbReference type="EMBL" id="JAWDJW010002362">
    <property type="protein sequence ID" value="KAK3077931.1"/>
    <property type="molecule type" value="Genomic_DNA"/>
</dbReference>
<evidence type="ECO:0000313" key="2">
    <source>
        <dbReference type="Proteomes" id="UP001186974"/>
    </source>
</evidence>
<accession>A0ACC3DMP3</accession>
<proteinExistence type="predicted"/>
<evidence type="ECO:0000313" key="1">
    <source>
        <dbReference type="EMBL" id="KAK3077931.1"/>
    </source>
</evidence>
<dbReference type="Proteomes" id="UP001186974">
    <property type="component" value="Unassembled WGS sequence"/>
</dbReference>
<comment type="caution">
    <text evidence="1">The sequence shown here is derived from an EMBL/GenBank/DDBJ whole genome shotgun (WGS) entry which is preliminary data.</text>
</comment>
<name>A0ACC3DMP3_9PEZI</name>
<feature type="non-terminal residue" evidence="1">
    <location>
        <position position="1"/>
    </location>
</feature>
<reference evidence="1" key="1">
    <citation type="submission" date="2024-09" db="EMBL/GenBank/DDBJ databases">
        <title>Black Yeasts Isolated from many extreme environments.</title>
        <authorList>
            <person name="Coleine C."/>
            <person name="Stajich J.E."/>
            <person name="Selbmann L."/>
        </authorList>
    </citation>
    <scope>NUCLEOTIDE SEQUENCE</scope>
    <source>
        <strain evidence="1">CCFEE 5737</strain>
    </source>
</reference>
<keyword evidence="2" id="KW-1185">Reference proteome</keyword>
<gene>
    <name evidence="1" type="ORF">LTS18_008881</name>
</gene>
<organism evidence="1 2">
    <name type="scientific">Coniosporium uncinatum</name>
    <dbReference type="NCBI Taxonomy" id="93489"/>
    <lineage>
        <taxon>Eukaryota</taxon>
        <taxon>Fungi</taxon>
        <taxon>Dikarya</taxon>
        <taxon>Ascomycota</taxon>
        <taxon>Pezizomycotina</taxon>
        <taxon>Dothideomycetes</taxon>
        <taxon>Dothideomycetes incertae sedis</taxon>
        <taxon>Coniosporium</taxon>
    </lineage>
</organism>